<evidence type="ECO:0000256" key="1">
    <source>
        <dbReference type="ARBA" id="ARBA00004651"/>
    </source>
</evidence>
<keyword evidence="2 7" id="KW-0813">Transport</keyword>
<dbReference type="SUPFAM" id="SSF161098">
    <property type="entry name" value="MetI-like"/>
    <property type="match status" value="1"/>
</dbReference>
<evidence type="ECO:0000256" key="5">
    <source>
        <dbReference type="ARBA" id="ARBA00022989"/>
    </source>
</evidence>
<dbReference type="Proteomes" id="UP001196068">
    <property type="component" value="Unassembled WGS sequence"/>
</dbReference>
<comment type="caution">
    <text evidence="9">The sequence shown here is derived from an EMBL/GenBank/DDBJ whole genome shotgun (WGS) entry which is preliminary data.</text>
</comment>
<dbReference type="RefSeq" id="WP_211873376.1">
    <property type="nucleotide sequence ID" value="NZ_JAAEDH010000004.1"/>
</dbReference>
<protein>
    <submittedName>
        <fullName evidence="9">ABC transporter permease</fullName>
    </submittedName>
</protein>
<comment type="similarity">
    <text evidence="7">Belongs to the binding-protein-dependent transport system permease family.</text>
</comment>
<name>A0AAF1K1D7_9PROT</name>
<evidence type="ECO:0000313" key="9">
    <source>
        <dbReference type="EMBL" id="MBR0654560.1"/>
    </source>
</evidence>
<feature type="transmembrane region" description="Helical" evidence="7">
    <location>
        <begin position="199"/>
        <end position="228"/>
    </location>
</feature>
<dbReference type="Pfam" id="PF00528">
    <property type="entry name" value="BPD_transp_1"/>
    <property type="match status" value="1"/>
</dbReference>
<evidence type="ECO:0000256" key="3">
    <source>
        <dbReference type="ARBA" id="ARBA00022475"/>
    </source>
</evidence>
<evidence type="ECO:0000256" key="7">
    <source>
        <dbReference type="RuleBase" id="RU363032"/>
    </source>
</evidence>
<dbReference type="Gene3D" id="1.10.3720.10">
    <property type="entry name" value="MetI-like"/>
    <property type="match status" value="1"/>
</dbReference>
<keyword evidence="5 7" id="KW-1133">Transmembrane helix</keyword>
<evidence type="ECO:0000256" key="4">
    <source>
        <dbReference type="ARBA" id="ARBA00022692"/>
    </source>
</evidence>
<dbReference type="AlphaFoldDB" id="A0AAF1K1D7"/>
<dbReference type="PANTHER" id="PTHR43386:SF26">
    <property type="entry name" value="ABC TRANSPORTER PERMEASE PROTEIN"/>
    <property type="match status" value="1"/>
</dbReference>
<keyword evidence="10" id="KW-1185">Reference proteome</keyword>
<dbReference type="InterPro" id="IPR050366">
    <property type="entry name" value="BP-dependent_transpt_permease"/>
</dbReference>
<evidence type="ECO:0000259" key="8">
    <source>
        <dbReference type="PROSITE" id="PS50928"/>
    </source>
</evidence>
<sequence length="290" mass="30909">MIRACGGIAGFLGALIILSLLIMAVLAPWIAPFDPLRVSIPDQLLEPDARFLFGTDQSGRDVLSRVIWASRSSLSVAGFAVMIGLCLGVSLGLAAGFHRGTWFEQATMRLLDAVAAIPVLIWAIALVGIFGIREARIGPFMIGNEVKLMLLLGLLYVPTLARVTYTTALSESQANYVAARRLQGVGSVRIMLSDVLPNCLSPVIVQATLMLALGIIIEASVSFVGLGVQPPTASWGNMLADARNFLLSGEWWLSVFPGAAISLTVIGFNLLGDGLRDRLDPRHNITAVTA</sequence>
<comment type="subcellular location">
    <subcellularLocation>
        <location evidence="1 7">Cell membrane</location>
        <topology evidence="1 7">Multi-pass membrane protein</topology>
    </subcellularLocation>
</comment>
<dbReference type="GO" id="GO:0055085">
    <property type="term" value="P:transmembrane transport"/>
    <property type="evidence" value="ECO:0007669"/>
    <property type="project" value="InterPro"/>
</dbReference>
<keyword evidence="4 7" id="KW-0812">Transmembrane</keyword>
<dbReference type="PANTHER" id="PTHR43386">
    <property type="entry name" value="OLIGOPEPTIDE TRANSPORT SYSTEM PERMEASE PROTEIN APPC"/>
    <property type="match status" value="1"/>
</dbReference>
<proteinExistence type="inferred from homology"/>
<feature type="transmembrane region" description="Helical" evidence="7">
    <location>
        <begin position="110"/>
        <end position="131"/>
    </location>
</feature>
<dbReference type="GO" id="GO:0005886">
    <property type="term" value="C:plasma membrane"/>
    <property type="evidence" value="ECO:0007669"/>
    <property type="project" value="UniProtKB-SubCell"/>
</dbReference>
<dbReference type="InterPro" id="IPR000515">
    <property type="entry name" value="MetI-like"/>
</dbReference>
<keyword evidence="6 7" id="KW-0472">Membrane</keyword>
<keyword evidence="3" id="KW-1003">Cell membrane</keyword>
<accession>A0AAF1K1D7</accession>
<reference evidence="9" key="1">
    <citation type="submission" date="2020-01" db="EMBL/GenBank/DDBJ databases">
        <authorList>
            <person name="Rat A."/>
        </authorList>
    </citation>
    <scope>NUCLEOTIDE SEQUENCE</scope>
    <source>
        <strain evidence="9">LMG 28251</strain>
    </source>
</reference>
<organism evidence="9 10">
    <name type="scientific">Plastoroseomonas arctica</name>
    <dbReference type="NCBI Taxonomy" id="1509237"/>
    <lineage>
        <taxon>Bacteria</taxon>
        <taxon>Pseudomonadati</taxon>
        <taxon>Pseudomonadota</taxon>
        <taxon>Alphaproteobacteria</taxon>
        <taxon>Acetobacterales</taxon>
        <taxon>Acetobacteraceae</taxon>
        <taxon>Plastoroseomonas</taxon>
    </lineage>
</organism>
<evidence type="ECO:0000256" key="6">
    <source>
        <dbReference type="ARBA" id="ARBA00023136"/>
    </source>
</evidence>
<dbReference type="PROSITE" id="PS50928">
    <property type="entry name" value="ABC_TM1"/>
    <property type="match status" value="1"/>
</dbReference>
<feature type="transmembrane region" description="Helical" evidence="7">
    <location>
        <begin position="7"/>
        <end position="31"/>
    </location>
</feature>
<evidence type="ECO:0000256" key="2">
    <source>
        <dbReference type="ARBA" id="ARBA00022448"/>
    </source>
</evidence>
<dbReference type="InterPro" id="IPR035906">
    <property type="entry name" value="MetI-like_sf"/>
</dbReference>
<reference evidence="9" key="2">
    <citation type="journal article" date="2021" name="Syst. Appl. Microbiol.">
        <title>Roseomonas hellenica sp. nov., isolated from roots of wild-growing Alkanna tinctoria.</title>
        <authorList>
            <person name="Rat A."/>
            <person name="Naranjo H.D."/>
            <person name="Lebbe L."/>
            <person name="Cnockaert M."/>
            <person name="Krigas N."/>
            <person name="Grigoriadou K."/>
            <person name="Maloupa E."/>
            <person name="Willems A."/>
        </authorList>
    </citation>
    <scope>NUCLEOTIDE SEQUENCE</scope>
    <source>
        <strain evidence="9">LMG 28251</strain>
    </source>
</reference>
<evidence type="ECO:0000313" key="10">
    <source>
        <dbReference type="Proteomes" id="UP001196068"/>
    </source>
</evidence>
<feature type="transmembrane region" description="Helical" evidence="7">
    <location>
        <begin position="137"/>
        <end position="157"/>
    </location>
</feature>
<feature type="transmembrane region" description="Helical" evidence="7">
    <location>
        <begin position="74"/>
        <end position="98"/>
    </location>
</feature>
<gene>
    <name evidence="9" type="ORF">GXW79_05650</name>
</gene>
<dbReference type="EMBL" id="JAAEDH010000004">
    <property type="protein sequence ID" value="MBR0654560.1"/>
    <property type="molecule type" value="Genomic_DNA"/>
</dbReference>
<feature type="domain" description="ABC transmembrane type-1" evidence="8">
    <location>
        <begin position="70"/>
        <end position="272"/>
    </location>
</feature>
<dbReference type="CDD" id="cd06261">
    <property type="entry name" value="TM_PBP2"/>
    <property type="match status" value="1"/>
</dbReference>
<feature type="transmembrane region" description="Helical" evidence="7">
    <location>
        <begin position="251"/>
        <end position="272"/>
    </location>
</feature>